<organism evidence="8 9">
    <name type="scientific">Penelope pileata</name>
    <dbReference type="NCBI Taxonomy" id="1118817"/>
    <lineage>
        <taxon>Eukaryota</taxon>
        <taxon>Metazoa</taxon>
        <taxon>Chordata</taxon>
        <taxon>Craniata</taxon>
        <taxon>Vertebrata</taxon>
        <taxon>Euteleostomi</taxon>
        <taxon>Archelosauria</taxon>
        <taxon>Archosauria</taxon>
        <taxon>Dinosauria</taxon>
        <taxon>Saurischia</taxon>
        <taxon>Theropoda</taxon>
        <taxon>Coelurosauria</taxon>
        <taxon>Aves</taxon>
        <taxon>Neognathae</taxon>
        <taxon>Galloanserae</taxon>
        <taxon>Galliformes</taxon>
        <taxon>Cracidae</taxon>
        <taxon>Penelope</taxon>
    </lineage>
</organism>
<evidence type="ECO:0000256" key="4">
    <source>
        <dbReference type="ARBA" id="ARBA00022759"/>
    </source>
</evidence>
<dbReference type="InterPro" id="IPR012337">
    <property type="entry name" value="RNaseH-like_sf"/>
</dbReference>
<evidence type="ECO:0000259" key="7">
    <source>
        <dbReference type="PROSITE" id="PS50994"/>
    </source>
</evidence>
<dbReference type="Proteomes" id="UP000613066">
    <property type="component" value="Unassembled WGS sequence"/>
</dbReference>
<dbReference type="GO" id="GO:0035613">
    <property type="term" value="F:RNA stem-loop binding"/>
    <property type="evidence" value="ECO:0007669"/>
    <property type="project" value="TreeGrafter"/>
</dbReference>
<dbReference type="OrthoDB" id="9360020at2759"/>
<dbReference type="SUPFAM" id="SSF53098">
    <property type="entry name" value="Ribonuclease H-like"/>
    <property type="match status" value="1"/>
</dbReference>
<evidence type="ECO:0000313" key="8">
    <source>
        <dbReference type="EMBL" id="NXC39550.1"/>
    </source>
</evidence>
<dbReference type="GO" id="GO:0016787">
    <property type="term" value="F:hydrolase activity"/>
    <property type="evidence" value="ECO:0007669"/>
    <property type="project" value="UniProtKB-KW"/>
</dbReference>
<reference evidence="8" key="1">
    <citation type="submission" date="2019-09" db="EMBL/GenBank/DDBJ databases">
        <title>Bird 10,000 Genomes (B10K) Project - Family phase.</title>
        <authorList>
            <person name="Zhang G."/>
        </authorList>
    </citation>
    <scope>NUCLEOTIDE SEQUENCE</scope>
    <source>
        <strain evidence="8">B10K-DU-001-08</strain>
        <tissue evidence="8">Muscle</tissue>
    </source>
</reference>
<feature type="non-terminal residue" evidence="8">
    <location>
        <position position="1"/>
    </location>
</feature>
<dbReference type="InterPro" id="IPR036397">
    <property type="entry name" value="RNaseH_sf"/>
</dbReference>
<dbReference type="PANTHER" id="PTHR41694">
    <property type="entry name" value="ENDOGENOUS RETROVIRUS GROUP K MEMBER POL PROTEIN"/>
    <property type="match status" value="1"/>
</dbReference>
<dbReference type="GO" id="GO:0004519">
    <property type="term" value="F:endonuclease activity"/>
    <property type="evidence" value="ECO:0007669"/>
    <property type="project" value="UniProtKB-KW"/>
</dbReference>
<keyword evidence="1" id="KW-0808">Transferase</keyword>
<comment type="caution">
    <text evidence="8">The sequence shown here is derived from an EMBL/GenBank/DDBJ whole genome shotgun (WGS) entry which is preliminary data.</text>
</comment>
<dbReference type="AlphaFoldDB" id="A0A851NHT7"/>
<keyword evidence="4" id="KW-0255">Endonuclease</keyword>
<keyword evidence="9" id="KW-1185">Reference proteome</keyword>
<dbReference type="PANTHER" id="PTHR41694:SF3">
    <property type="entry name" value="RNA-DIRECTED DNA POLYMERASE-RELATED"/>
    <property type="match status" value="1"/>
</dbReference>
<evidence type="ECO:0000256" key="2">
    <source>
        <dbReference type="ARBA" id="ARBA00022695"/>
    </source>
</evidence>
<dbReference type="GO" id="GO:0003964">
    <property type="term" value="F:RNA-directed DNA polymerase activity"/>
    <property type="evidence" value="ECO:0007669"/>
    <property type="project" value="UniProtKB-KW"/>
</dbReference>
<keyword evidence="6" id="KW-0695">RNA-directed DNA polymerase</keyword>
<dbReference type="PROSITE" id="PS50994">
    <property type="entry name" value="INTEGRASE"/>
    <property type="match status" value="1"/>
</dbReference>
<dbReference type="InterPro" id="IPR001584">
    <property type="entry name" value="Integrase_cat-core"/>
</dbReference>
<dbReference type="GO" id="GO:0015074">
    <property type="term" value="P:DNA integration"/>
    <property type="evidence" value="ECO:0007669"/>
    <property type="project" value="InterPro"/>
</dbReference>
<accession>A0A851NHT7</accession>
<keyword evidence="5" id="KW-0378">Hydrolase</keyword>
<proteinExistence type="predicted"/>
<keyword evidence="3" id="KW-0540">Nuclease</keyword>
<evidence type="ECO:0000256" key="1">
    <source>
        <dbReference type="ARBA" id="ARBA00022679"/>
    </source>
</evidence>
<evidence type="ECO:0000256" key="6">
    <source>
        <dbReference type="ARBA" id="ARBA00022918"/>
    </source>
</evidence>
<sequence length="105" mass="11807">RGLKSNDIWQMDITHVAEFGRLKYVHVTTDTYSSYLWATAQAGEKGTHVIRHLLSCFAVMGVPNQIKTDNGPAYVGNRVQNFLTEWNIKHVTGIPHVPTCQAIIE</sequence>
<evidence type="ECO:0000256" key="3">
    <source>
        <dbReference type="ARBA" id="ARBA00022722"/>
    </source>
</evidence>
<dbReference type="Gene3D" id="3.30.420.10">
    <property type="entry name" value="Ribonuclease H-like superfamily/Ribonuclease H"/>
    <property type="match status" value="1"/>
</dbReference>
<evidence type="ECO:0000313" key="9">
    <source>
        <dbReference type="Proteomes" id="UP000613066"/>
    </source>
</evidence>
<gene>
    <name evidence="8" type="primary">Ervk19</name>
    <name evidence="8" type="ORF">PENPIL_R15582</name>
</gene>
<dbReference type="Pfam" id="PF00665">
    <property type="entry name" value="rve"/>
    <property type="match status" value="1"/>
</dbReference>
<evidence type="ECO:0000256" key="5">
    <source>
        <dbReference type="ARBA" id="ARBA00022801"/>
    </source>
</evidence>
<name>A0A851NHT7_9GALL</name>
<keyword evidence="2" id="KW-0548">Nucleotidyltransferase</keyword>
<feature type="domain" description="Integrase catalytic" evidence="7">
    <location>
        <begin position="1"/>
        <end position="105"/>
    </location>
</feature>
<dbReference type="EMBL" id="WBMW01001023">
    <property type="protein sequence ID" value="NXC39550.1"/>
    <property type="molecule type" value="Genomic_DNA"/>
</dbReference>
<protein>
    <submittedName>
        <fullName evidence="8">POK19 protein</fullName>
    </submittedName>
</protein>
<feature type="non-terminal residue" evidence="8">
    <location>
        <position position="105"/>
    </location>
</feature>